<dbReference type="EMBL" id="MLQL01000022">
    <property type="protein sequence ID" value="OQE18133.1"/>
    <property type="molecule type" value="Genomic_DNA"/>
</dbReference>
<evidence type="ECO:0000313" key="1">
    <source>
        <dbReference type="EMBL" id="OQE18133.1"/>
    </source>
</evidence>
<accession>A0A1V6SX21</accession>
<dbReference type="OrthoDB" id="2831558at2759"/>
<sequence length="69" mass="7900">MQSTPTSLWRALEDGSEEPIDVADLYRYQRYRWLSGESEKLAMPYRKFNLQALLNTSVKAAGNDEISST</sequence>
<proteinExistence type="predicted"/>
<protein>
    <submittedName>
        <fullName evidence="1">Uncharacterized protein</fullName>
    </submittedName>
</protein>
<dbReference type="Proteomes" id="UP000191342">
    <property type="component" value="Unassembled WGS sequence"/>
</dbReference>
<gene>
    <name evidence="1" type="ORF">PENFLA_c022G05219</name>
</gene>
<dbReference type="AlphaFoldDB" id="A0A1V6SX21"/>
<organism evidence="1 2">
    <name type="scientific">Penicillium flavigenum</name>
    <dbReference type="NCBI Taxonomy" id="254877"/>
    <lineage>
        <taxon>Eukaryota</taxon>
        <taxon>Fungi</taxon>
        <taxon>Dikarya</taxon>
        <taxon>Ascomycota</taxon>
        <taxon>Pezizomycotina</taxon>
        <taxon>Eurotiomycetes</taxon>
        <taxon>Eurotiomycetidae</taxon>
        <taxon>Eurotiales</taxon>
        <taxon>Aspergillaceae</taxon>
        <taxon>Penicillium</taxon>
    </lineage>
</organism>
<keyword evidence="2" id="KW-1185">Reference proteome</keyword>
<name>A0A1V6SX21_9EURO</name>
<comment type="caution">
    <text evidence="1">The sequence shown here is derived from an EMBL/GenBank/DDBJ whole genome shotgun (WGS) entry which is preliminary data.</text>
</comment>
<reference evidence="2" key="1">
    <citation type="journal article" date="2017" name="Nat. Microbiol.">
        <title>Global analysis of biosynthetic gene clusters reveals vast potential of secondary metabolite production in Penicillium species.</title>
        <authorList>
            <person name="Nielsen J.C."/>
            <person name="Grijseels S."/>
            <person name="Prigent S."/>
            <person name="Ji B."/>
            <person name="Dainat J."/>
            <person name="Nielsen K.F."/>
            <person name="Frisvad J.C."/>
            <person name="Workman M."/>
            <person name="Nielsen J."/>
        </authorList>
    </citation>
    <scope>NUCLEOTIDE SEQUENCE [LARGE SCALE GENOMIC DNA]</scope>
    <source>
        <strain evidence="2">IBT 14082</strain>
    </source>
</reference>
<evidence type="ECO:0000313" key="2">
    <source>
        <dbReference type="Proteomes" id="UP000191342"/>
    </source>
</evidence>